<comment type="similarity">
    <text evidence="1">Belongs to the eukaryotic ribosomal protein eL14 family.</text>
</comment>
<gene>
    <name evidence="5" type="ORF">D0859_16324</name>
</gene>
<comment type="caution">
    <text evidence="5">The sequence shown here is derived from an EMBL/GenBank/DDBJ whole genome shotgun (WGS) entry which is preliminary data.</text>
</comment>
<dbReference type="SUPFAM" id="SSF50104">
    <property type="entry name" value="Translation proteins SH3-like domain"/>
    <property type="match status" value="1"/>
</dbReference>
<dbReference type="InterPro" id="IPR039660">
    <property type="entry name" value="Ribosomal_eL14"/>
</dbReference>
<evidence type="ECO:0000313" key="6">
    <source>
        <dbReference type="Proteomes" id="UP000281677"/>
    </source>
</evidence>
<feature type="non-terminal residue" evidence="5">
    <location>
        <position position="1"/>
    </location>
</feature>
<dbReference type="GO" id="GO:0042273">
    <property type="term" value="P:ribosomal large subunit biogenesis"/>
    <property type="evidence" value="ECO:0007669"/>
    <property type="project" value="TreeGrafter"/>
</dbReference>
<organism evidence="5 6">
    <name type="scientific">Hortaea werneckii</name>
    <name type="common">Black yeast</name>
    <name type="synonym">Cladosporium werneckii</name>
    <dbReference type="NCBI Taxonomy" id="91943"/>
    <lineage>
        <taxon>Eukaryota</taxon>
        <taxon>Fungi</taxon>
        <taxon>Dikarya</taxon>
        <taxon>Ascomycota</taxon>
        <taxon>Pezizomycotina</taxon>
        <taxon>Dothideomycetes</taxon>
        <taxon>Dothideomycetidae</taxon>
        <taxon>Mycosphaerellales</taxon>
        <taxon>Teratosphaeriaceae</taxon>
        <taxon>Hortaea</taxon>
    </lineage>
</organism>
<dbReference type="GO" id="GO:0022625">
    <property type="term" value="C:cytosolic large ribosomal subunit"/>
    <property type="evidence" value="ECO:0007669"/>
    <property type="project" value="TreeGrafter"/>
</dbReference>
<dbReference type="GO" id="GO:0003735">
    <property type="term" value="F:structural constituent of ribosome"/>
    <property type="evidence" value="ECO:0007669"/>
    <property type="project" value="InterPro"/>
</dbReference>
<dbReference type="CDD" id="cd23702">
    <property type="entry name" value="eL14"/>
    <property type="match status" value="1"/>
</dbReference>
<dbReference type="AlphaFoldDB" id="A0A3M7I2F5"/>
<dbReference type="VEuPathDB" id="FungiDB:BTJ68_08860"/>
<dbReference type="OrthoDB" id="1875589at2759"/>
<accession>A0A3M7I2F5</accession>
<evidence type="ECO:0000256" key="3">
    <source>
        <dbReference type="ARBA" id="ARBA00023274"/>
    </source>
</evidence>
<dbReference type="InterPro" id="IPR014722">
    <property type="entry name" value="Rib_uL2_dom2"/>
</dbReference>
<evidence type="ECO:0000313" key="5">
    <source>
        <dbReference type="EMBL" id="RMZ19683.1"/>
    </source>
</evidence>
<evidence type="ECO:0000256" key="1">
    <source>
        <dbReference type="ARBA" id="ARBA00006592"/>
    </source>
</evidence>
<dbReference type="PANTHER" id="PTHR11127">
    <property type="entry name" value="60S RIBOSOMAL PROTEIN L14"/>
    <property type="match status" value="1"/>
</dbReference>
<dbReference type="Proteomes" id="UP000281677">
    <property type="component" value="Unassembled WGS sequence"/>
</dbReference>
<dbReference type="Pfam" id="PF01929">
    <property type="entry name" value="Ribosomal_L14e"/>
    <property type="match status" value="1"/>
</dbReference>
<reference evidence="5 6" key="1">
    <citation type="journal article" date="2018" name="BMC Genomics">
        <title>Genomic evidence for intraspecific hybridization in a clonal and extremely halotolerant yeast.</title>
        <authorList>
            <person name="Gostincar C."/>
            <person name="Stajich J.E."/>
            <person name="Zupancic J."/>
            <person name="Zalar P."/>
            <person name="Gunde-Cimerman N."/>
        </authorList>
    </citation>
    <scope>NUCLEOTIDE SEQUENCE [LARGE SCALE GENOMIC DNA]</scope>
    <source>
        <strain evidence="5 6">EXF-120</strain>
    </source>
</reference>
<dbReference type="Gene3D" id="6.10.250.2270">
    <property type="match status" value="1"/>
</dbReference>
<feature type="domain" description="Large ribosomal subunit protein eL14" evidence="4">
    <location>
        <begin position="169"/>
        <end position="244"/>
    </location>
</feature>
<keyword evidence="2" id="KW-0689">Ribosomal protein</keyword>
<dbReference type="Gene3D" id="2.30.30.30">
    <property type="match status" value="1"/>
</dbReference>
<dbReference type="GO" id="GO:0006412">
    <property type="term" value="P:translation"/>
    <property type="evidence" value="ECO:0007669"/>
    <property type="project" value="InterPro"/>
</dbReference>
<name>A0A3M7I2F5_HORWE</name>
<proteinExistence type="inferred from homology"/>
<protein>
    <recommendedName>
        <fullName evidence="4">Large ribosomal subunit protein eL14 domain-containing protein</fullName>
    </recommendedName>
</protein>
<dbReference type="InterPro" id="IPR008991">
    <property type="entry name" value="Translation_prot_SH3-like_sf"/>
</dbReference>
<dbReference type="EMBL" id="QWIT01000956">
    <property type="protein sequence ID" value="RMZ19683.1"/>
    <property type="molecule type" value="Genomic_DNA"/>
</dbReference>
<dbReference type="PANTHER" id="PTHR11127:SF2">
    <property type="entry name" value="LARGE RIBOSOMAL SUBUNIT PROTEIN EL14"/>
    <property type="match status" value="1"/>
</dbReference>
<evidence type="ECO:0000256" key="2">
    <source>
        <dbReference type="ARBA" id="ARBA00022980"/>
    </source>
</evidence>
<evidence type="ECO:0000259" key="4">
    <source>
        <dbReference type="Pfam" id="PF01929"/>
    </source>
</evidence>
<dbReference type="InterPro" id="IPR002784">
    <property type="entry name" value="Ribosomal_eL14_dom"/>
</dbReference>
<keyword evidence="3" id="KW-0687">Ribonucleoprotein</keyword>
<dbReference type="GO" id="GO:0003723">
    <property type="term" value="F:RNA binding"/>
    <property type="evidence" value="ECO:0007669"/>
    <property type="project" value="InterPro"/>
</dbReference>
<sequence length="259" mass="28275">PHGGDCGACPVQSLVVVRCLRRLAAVNFADVRTLQSKCGRCAKSAGSGGSFRAGVSHFEISPASPPRADLTTTATTDDYDTTFGTIQIFPFKEQRRILEADGGSIGPYQTGKMGDASVTASSWRLVERGRVVLFKKGQYAGKLAAIAQIIDHRRVLVEGFSSDASKVVPRHAAPLSYVTLTGIVIPKVPLGVGHTALQKLWNNEKVEEKWANSKTAKTSAQLMRRRQLNDFERFKVMVLRKQARFETRKTLASSRGKKA</sequence>